<dbReference type="SUPFAM" id="SSF52402">
    <property type="entry name" value="Adenine nucleotide alpha hydrolases-like"/>
    <property type="match status" value="1"/>
</dbReference>
<accession>A0A6C0J1H3</accession>
<protein>
    <recommendedName>
        <fullName evidence="2">7-cyano-7-deazaguanine synthase</fullName>
    </recommendedName>
</protein>
<dbReference type="InterPro" id="IPR014729">
    <property type="entry name" value="Rossmann-like_a/b/a_fold"/>
</dbReference>
<dbReference type="AlphaFoldDB" id="A0A6C0J1H3"/>
<name>A0A6C0J1H3_9ZZZZ</name>
<proteinExistence type="predicted"/>
<reference evidence="1" key="1">
    <citation type="journal article" date="2020" name="Nature">
        <title>Giant virus diversity and host interactions through global metagenomics.</title>
        <authorList>
            <person name="Schulz F."/>
            <person name="Roux S."/>
            <person name="Paez-Espino D."/>
            <person name="Jungbluth S."/>
            <person name="Walsh D.A."/>
            <person name="Denef V.J."/>
            <person name="McMahon K.D."/>
            <person name="Konstantinidis K.T."/>
            <person name="Eloe-Fadrosh E.A."/>
            <person name="Kyrpides N.C."/>
            <person name="Woyke T."/>
        </authorList>
    </citation>
    <scope>NUCLEOTIDE SEQUENCE</scope>
    <source>
        <strain evidence="1">GVMAG-M-3300025138-11</strain>
    </source>
</reference>
<sequence length="252" mass="30464">MNIYIISLILSILIITKYFLIKNREDYINYLDPREPEYVFWTGGYDSTFRICELLIIYRLPVQPIYVSYNLDSAKKSDKWVRKNREEEYEAMEKIKDKLFYRFPFTRPLLHKTIVINNDIQYPEYDYKFKKMNLWPKKRRIHQYGHLGKISYLLNKHVDCGVLGIHQNSNFVSFLENNLLKTYNNYLLDVNTSNPLYYMRFPLFNKTKKDLCDISKQHNFNDIIKISWSCWFPLNKTPCGKCPMCKERFDCS</sequence>
<dbReference type="Gene3D" id="3.40.50.620">
    <property type="entry name" value="HUPs"/>
    <property type="match status" value="1"/>
</dbReference>
<dbReference type="Pfam" id="PF06508">
    <property type="entry name" value="QueC"/>
    <property type="match status" value="1"/>
</dbReference>
<dbReference type="EMBL" id="MN740278">
    <property type="protein sequence ID" value="QHT97503.1"/>
    <property type="molecule type" value="Genomic_DNA"/>
</dbReference>
<evidence type="ECO:0000313" key="1">
    <source>
        <dbReference type="EMBL" id="QHT97503.1"/>
    </source>
</evidence>
<organism evidence="1">
    <name type="scientific">viral metagenome</name>
    <dbReference type="NCBI Taxonomy" id="1070528"/>
    <lineage>
        <taxon>unclassified sequences</taxon>
        <taxon>metagenomes</taxon>
        <taxon>organismal metagenomes</taxon>
    </lineage>
</organism>
<evidence type="ECO:0008006" key="2">
    <source>
        <dbReference type="Google" id="ProtNLM"/>
    </source>
</evidence>
<dbReference type="InterPro" id="IPR018317">
    <property type="entry name" value="QueC"/>
</dbReference>